<feature type="domain" description="FtsH ternary system" evidence="2">
    <location>
        <begin position="1"/>
        <end position="82"/>
    </location>
</feature>
<accession>A0A1G7X4B8</accession>
<keyword evidence="4" id="KW-1185">Reference proteome</keyword>
<dbReference type="OrthoDB" id="4286432at2"/>
<feature type="region of interest" description="Disordered" evidence="1">
    <location>
        <begin position="61"/>
        <end position="87"/>
    </location>
</feature>
<feature type="compositionally biased region" description="Basic and acidic residues" evidence="1">
    <location>
        <begin position="73"/>
        <end position="87"/>
    </location>
</feature>
<reference evidence="3 4" key="1">
    <citation type="submission" date="2016-10" db="EMBL/GenBank/DDBJ databases">
        <authorList>
            <person name="de Groot N.N."/>
        </authorList>
    </citation>
    <scope>NUCLEOTIDE SEQUENCE [LARGE SCALE GENOMIC DNA]</scope>
    <source>
        <strain evidence="3 4">CPCC 201354</strain>
    </source>
</reference>
<evidence type="ECO:0000313" key="4">
    <source>
        <dbReference type="Proteomes" id="UP000198923"/>
    </source>
</evidence>
<dbReference type="Proteomes" id="UP000198923">
    <property type="component" value="Unassembled WGS sequence"/>
</dbReference>
<dbReference type="InterPro" id="IPR045481">
    <property type="entry name" value="fvmX3"/>
</dbReference>
<dbReference type="AlphaFoldDB" id="A0A1G7X4B8"/>
<evidence type="ECO:0000313" key="3">
    <source>
        <dbReference type="EMBL" id="SDG79023.1"/>
    </source>
</evidence>
<evidence type="ECO:0000256" key="1">
    <source>
        <dbReference type="SAM" id="MobiDB-lite"/>
    </source>
</evidence>
<proteinExistence type="predicted"/>
<dbReference type="STRING" id="504805.SAMN05421505_10832"/>
<dbReference type="EMBL" id="FNCN01000008">
    <property type="protein sequence ID" value="SDG79023.1"/>
    <property type="molecule type" value="Genomic_DNA"/>
</dbReference>
<evidence type="ECO:0000259" key="2">
    <source>
        <dbReference type="Pfam" id="PF19999"/>
    </source>
</evidence>
<dbReference type="RefSeq" id="WP_143020200.1">
    <property type="nucleotide sequence ID" value="NZ_FNCN01000008.1"/>
</dbReference>
<sequence>MRFRVTLRVDPETGETQVQVDDISVGRRLADHDARHEELAQEFLDVLDPQADLDEIRRAAPLLPAAAPGPEEEAARTRRAEELGGAS</sequence>
<name>A0A1G7X4B8_9ACTN</name>
<gene>
    <name evidence="3" type="ORF">SAMN05421505_10832</name>
</gene>
<organism evidence="3 4">
    <name type="scientific">Sinosporangium album</name>
    <dbReference type="NCBI Taxonomy" id="504805"/>
    <lineage>
        <taxon>Bacteria</taxon>
        <taxon>Bacillati</taxon>
        <taxon>Actinomycetota</taxon>
        <taxon>Actinomycetes</taxon>
        <taxon>Streptosporangiales</taxon>
        <taxon>Streptosporangiaceae</taxon>
        <taxon>Sinosporangium</taxon>
    </lineage>
</organism>
<protein>
    <recommendedName>
        <fullName evidence="2">FtsH ternary system domain-containing protein</fullName>
    </recommendedName>
</protein>
<dbReference type="Pfam" id="PF19999">
    <property type="entry name" value="fvmX3"/>
    <property type="match status" value="1"/>
</dbReference>